<dbReference type="Pfam" id="PF00817">
    <property type="entry name" value="IMS"/>
    <property type="match status" value="1"/>
</dbReference>
<evidence type="ECO:0000256" key="3">
    <source>
        <dbReference type="ARBA" id="ARBA00012417"/>
    </source>
</evidence>
<dbReference type="KEGG" id="mmes:MMSR116_04290"/>
<evidence type="ECO:0000256" key="6">
    <source>
        <dbReference type="ARBA" id="ARBA00049244"/>
    </source>
</evidence>
<reference evidence="10 11" key="1">
    <citation type="journal article" date="2012" name="Genet. Mol. Biol.">
        <title>Analysis of 16S rRNA and mxaF genes revealing insights into Methylobacterium niche-specific plant association.</title>
        <authorList>
            <person name="Dourado M.N."/>
            <person name="Andreote F.D."/>
            <person name="Dini-Andreote F."/>
            <person name="Conti R."/>
            <person name="Araujo J.M."/>
            <person name="Araujo W.L."/>
        </authorList>
    </citation>
    <scope>NUCLEOTIDE SEQUENCE [LARGE SCALE GENOMIC DNA]</scope>
    <source>
        <strain evidence="10 11">SR1.6/6</strain>
    </source>
</reference>
<comment type="subunit">
    <text evidence="2">Monomer.</text>
</comment>
<dbReference type="AlphaFoldDB" id="A0A6B9FJY3"/>
<evidence type="ECO:0000256" key="2">
    <source>
        <dbReference type="ARBA" id="ARBA00011245"/>
    </source>
</evidence>
<dbReference type="InterPro" id="IPR001126">
    <property type="entry name" value="UmuC"/>
</dbReference>
<dbReference type="InterPro" id="IPR050356">
    <property type="entry name" value="SulA_CellDiv_inhibitor"/>
</dbReference>
<dbReference type="EC" id="2.7.7.7" evidence="3"/>
<comment type="function">
    <text evidence="5">Poorly processive, error-prone DNA polymerase involved in untargeted mutagenesis. Copies undamaged DNA at stalled replication forks, which arise in vivo from mismatched or misaligned primer ends. These misaligned primers can be extended by PolIV. Exhibits no 3'-5' exonuclease (proofreading) activity. May be involved in translesional synthesis, in conjunction with the beta clamp from PolIII.</text>
</comment>
<dbReference type="GO" id="GO:0006281">
    <property type="term" value="P:DNA repair"/>
    <property type="evidence" value="ECO:0007669"/>
    <property type="project" value="InterPro"/>
</dbReference>
<dbReference type="InterPro" id="IPR017961">
    <property type="entry name" value="DNA_pol_Y-fam_little_finger"/>
</dbReference>
<dbReference type="Pfam" id="PF11799">
    <property type="entry name" value="IMS_C"/>
    <property type="match status" value="1"/>
</dbReference>
<evidence type="ECO:0000259" key="8">
    <source>
        <dbReference type="Pfam" id="PF11799"/>
    </source>
</evidence>
<evidence type="ECO:0000256" key="1">
    <source>
        <dbReference type="ARBA" id="ARBA00001946"/>
    </source>
</evidence>
<organism evidence="10 11">
    <name type="scientific">Methylobacterium mesophilicum SR1.6/6</name>
    <dbReference type="NCBI Taxonomy" id="908290"/>
    <lineage>
        <taxon>Bacteria</taxon>
        <taxon>Pseudomonadati</taxon>
        <taxon>Pseudomonadota</taxon>
        <taxon>Alphaproteobacteria</taxon>
        <taxon>Hyphomicrobiales</taxon>
        <taxon>Methylobacteriaceae</taxon>
        <taxon>Methylobacterium</taxon>
    </lineage>
</organism>
<dbReference type="PANTHER" id="PTHR35369">
    <property type="entry name" value="BLR3025 PROTEIN-RELATED"/>
    <property type="match status" value="1"/>
</dbReference>
<comment type="cofactor">
    <cofactor evidence="1">
        <name>Mg(2+)</name>
        <dbReference type="ChEBI" id="CHEBI:18420"/>
    </cofactor>
</comment>
<name>A0A6B9FJY3_9HYPH</name>
<feature type="domain" description="DNA polymerase Y-family little finger" evidence="8">
    <location>
        <begin position="246"/>
        <end position="346"/>
    </location>
</feature>
<evidence type="ECO:0000313" key="10">
    <source>
        <dbReference type="EMBL" id="QGY01208.1"/>
    </source>
</evidence>
<evidence type="ECO:0000259" key="9">
    <source>
        <dbReference type="Pfam" id="PF20114"/>
    </source>
</evidence>
<keyword evidence="4" id="KW-0227">DNA damage</keyword>
<evidence type="ECO:0000256" key="5">
    <source>
        <dbReference type="ARBA" id="ARBA00025589"/>
    </source>
</evidence>
<dbReference type="GO" id="GO:0003684">
    <property type="term" value="F:damaged DNA binding"/>
    <property type="evidence" value="ECO:0007669"/>
    <property type="project" value="InterPro"/>
</dbReference>
<sequence length="505" mass="53843">MRRVVSLWLPTWSTDRLRRGDTSAPPRDKPLVTVIRDAGGRRIAGVCRAARAASLRPGMALAQAQAMVPNLVVVEARPEVDAAALERLALWCLWCTPLAAPDPPDGVWIDVAGSAHLFGGEAALLKRLAARLRGGGYGVRLAVADTPGAAWAVARFASRGASPVVPPGGMAAALAGLPARALRLPPETVAALGEVGLERVAHLAALPRSALGLRFGATVLRRFDEALGHAHEAIAWSAPPALVETRRAFAEPISAPETLERVARELVVVLVRALGARGLGARRLDLAVRRVDGDVRATCVGTAAVTRDPRHLADLLCARLAQIDPGFGIDEAVLSAGHTEPLAAAQHDGLAAEPGAERPPDLAALVDRLAARVGHRRLFRVGPVESRVPERSTRRAPALAPTTGISWPAALERPTYLINPPEPVSALALIPDAPPAAFVWRGVRHRVARADGPERVRGEWWVSDAEMASVRDYYRVETADGARYWLFRDAPMAAGPRWWLQGVFG</sequence>
<comment type="catalytic activity">
    <reaction evidence="6">
        <text>DNA(n) + a 2'-deoxyribonucleoside 5'-triphosphate = DNA(n+1) + diphosphate</text>
        <dbReference type="Rhea" id="RHEA:22508"/>
        <dbReference type="Rhea" id="RHEA-COMP:17339"/>
        <dbReference type="Rhea" id="RHEA-COMP:17340"/>
        <dbReference type="ChEBI" id="CHEBI:33019"/>
        <dbReference type="ChEBI" id="CHEBI:61560"/>
        <dbReference type="ChEBI" id="CHEBI:173112"/>
        <dbReference type="EC" id="2.7.7.7"/>
    </reaction>
</comment>
<dbReference type="RefSeq" id="WP_083920329.1">
    <property type="nucleotide sequence ID" value="NZ_CP043538.1"/>
</dbReference>
<dbReference type="Proteomes" id="UP000012488">
    <property type="component" value="Chromosome"/>
</dbReference>
<dbReference type="CDD" id="cd03468">
    <property type="entry name" value="PolY_like"/>
    <property type="match status" value="1"/>
</dbReference>
<dbReference type="EMBL" id="CP043538">
    <property type="protein sequence ID" value="QGY01208.1"/>
    <property type="molecule type" value="Genomic_DNA"/>
</dbReference>
<dbReference type="Pfam" id="PF20114">
    <property type="entry name" value="DUF6504"/>
    <property type="match status" value="1"/>
</dbReference>
<accession>A0A6B9FJY3</accession>
<protein>
    <recommendedName>
        <fullName evidence="3">DNA-directed DNA polymerase</fullName>
        <ecNumber evidence="3">2.7.7.7</ecNumber>
    </recommendedName>
</protein>
<dbReference type="SUPFAM" id="SSF56672">
    <property type="entry name" value="DNA/RNA polymerases"/>
    <property type="match status" value="1"/>
</dbReference>
<dbReference type="InterPro" id="IPR045443">
    <property type="entry name" value="DUF6504"/>
</dbReference>
<dbReference type="InterPro" id="IPR043502">
    <property type="entry name" value="DNA/RNA_pol_sf"/>
</dbReference>
<evidence type="ECO:0000259" key="7">
    <source>
        <dbReference type="Pfam" id="PF00817"/>
    </source>
</evidence>
<reference evidence="10 11" key="2">
    <citation type="journal article" date="2013" name="Genome Announc.">
        <title>Draft Genome Sequence of Methylobacterium mesophilicum Strain SR1.6/6, Isolated from Citrus sinensis.</title>
        <authorList>
            <person name="Marinho Almeida D."/>
            <person name="Dini-Andreote F."/>
            <person name="Camargo Neves A.A."/>
            <person name="Juca Ramos R.T."/>
            <person name="Andreote F.D."/>
            <person name="Carneiro A.R."/>
            <person name="Oliveira de Souza Lima A."/>
            <person name="Caracciolo Gomes de Sa P.H."/>
            <person name="Ribeiro Barbosa M.S."/>
            <person name="Araujo W.L."/>
            <person name="Silva A."/>
        </authorList>
    </citation>
    <scope>NUCLEOTIDE SEQUENCE [LARGE SCALE GENOMIC DNA]</scope>
    <source>
        <strain evidence="10 11">SR1.6/6</strain>
    </source>
</reference>
<feature type="domain" description="DUF6504" evidence="9">
    <location>
        <begin position="434"/>
        <end position="502"/>
    </location>
</feature>
<dbReference type="OrthoDB" id="9788640at2"/>
<proteinExistence type="predicted"/>
<gene>
    <name evidence="10" type="ORF">MMSR116_04290</name>
</gene>
<dbReference type="PANTHER" id="PTHR35369:SF2">
    <property type="entry name" value="BLR3025 PROTEIN"/>
    <property type="match status" value="1"/>
</dbReference>
<evidence type="ECO:0000313" key="11">
    <source>
        <dbReference type="Proteomes" id="UP000012488"/>
    </source>
</evidence>
<feature type="domain" description="UmuC" evidence="7">
    <location>
        <begin position="28"/>
        <end position="153"/>
    </location>
</feature>
<evidence type="ECO:0000256" key="4">
    <source>
        <dbReference type="ARBA" id="ARBA00022763"/>
    </source>
</evidence>